<dbReference type="RefSeq" id="WP_141786842.1">
    <property type="nucleotide sequence ID" value="NZ_BAAAKX010000006.1"/>
</dbReference>
<evidence type="ECO:0000256" key="1">
    <source>
        <dbReference type="SAM" id="MobiDB-lite"/>
    </source>
</evidence>
<sequence>MTTTPAQPATRRRPGPAPWPAERVRSEQARAALAPTEYAALVRACADEGVSVSDRLRGLILAYLGRQTA</sequence>
<dbReference type="AlphaFoldDB" id="A0A542ZEH0"/>
<dbReference type="Proteomes" id="UP000319514">
    <property type="component" value="Unassembled WGS sequence"/>
</dbReference>
<reference evidence="2 3" key="1">
    <citation type="submission" date="2019-06" db="EMBL/GenBank/DDBJ databases">
        <title>Sequencing the genomes of 1000 actinobacteria strains.</title>
        <authorList>
            <person name="Klenk H.-P."/>
        </authorList>
    </citation>
    <scope>NUCLEOTIDE SEQUENCE [LARGE SCALE GENOMIC DNA]</scope>
    <source>
        <strain evidence="2 3">DSM 18082</strain>
    </source>
</reference>
<keyword evidence="3" id="KW-1185">Reference proteome</keyword>
<organism evidence="2 3">
    <name type="scientific">Oryzihumus leptocrescens</name>
    <dbReference type="NCBI Taxonomy" id="297536"/>
    <lineage>
        <taxon>Bacteria</taxon>
        <taxon>Bacillati</taxon>
        <taxon>Actinomycetota</taxon>
        <taxon>Actinomycetes</taxon>
        <taxon>Micrococcales</taxon>
        <taxon>Intrasporangiaceae</taxon>
        <taxon>Oryzihumus</taxon>
    </lineage>
</organism>
<evidence type="ECO:0008006" key="4">
    <source>
        <dbReference type="Google" id="ProtNLM"/>
    </source>
</evidence>
<name>A0A542ZEH0_9MICO</name>
<accession>A0A542ZEH0</accession>
<evidence type="ECO:0000313" key="3">
    <source>
        <dbReference type="Proteomes" id="UP000319514"/>
    </source>
</evidence>
<proteinExistence type="predicted"/>
<dbReference type="EMBL" id="VFOQ01000001">
    <property type="protein sequence ID" value="TQL58742.1"/>
    <property type="molecule type" value="Genomic_DNA"/>
</dbReference>
<feature type="region of interest" description="Disordered" evidence="1">
    <location>
        <begin position="1"/>
        <end position="27"/>
    </location>
</feature>
<comment type="caution">
    <text evidence="2">The sequence shown here is derived from an EMBL/GenBank/DDBJ whole genome shotgun (WGS) entry which is preliminary data.</text>
</comment>
<protein>
    <recommendedName>
        <fullName evidence="4">Ribbon-helix-helix CopG family protein</fullName>
    </recommendedName>
</protein>
<gene>
    <name evidence="2" type="ORF">FB474_0078</name>
</gene>
<evidence type="ECO:0000313" key="2">
    <source>
        <dbReference type="EMBL" id="TQL58742.1"/>
    </source>
</evidence>